<proteinExistence type="predicted"/>
<feature type="chain" id="PRO_5046954316" description="Autotransporter domain-containing protein" evidence="1">
    <location>
        <begin position="32"/>
        <end position="1351"/>
    </location>
</feature>
<gene>
    <name evidence="2" type="ORF">HEQ75_21220</name>
</gene>
<keyword evidence="1" id="KW-0732">Signal</keyword>
<protein>
    <recommendedName>
        <fullName evidence="4">Autotransporter domain-containing protein</fullName>
    </recommendedName>
</protein>
<feature type="signal peptide" evidence="1">
    <location>
        <begin position="1"/>
        <end position="31"/>
    </location>
</feature>
<evidence type="ECO:0000313" key="3">
    <source>
        <dbReference type="Proteomes" id="UP000787635"/>
    </source>
</evidence>
<dbReference type="EMBL" id="JAAVNE010000044">
    <property type="protein sequence ID" value="NKC33396.1"/>
    <property type="molecule type" value="Genomic_DNA"/>
</dbReference>
<comment type="caution">
    <text evidence="2">The sequence shown here is derived from an EMBL/GenBank/DDBJ whole genome shotgun (WGS) entry which is preliminary data.</text>
</comment>
<dbReference type="RefSeq" id="WP_168034123.1">
    <property type="nucleotide sequence ID" value="NZ_JAAVNE010000044.1"/>
</dbReference>
<dbReference type="Proteomes" id="UP000787635">
    <property type="component" value="Unassembled WGS sequence"/>
</dbReference>
<accession>A0ABX1E933</accession>
<sequence length="1351" mass="126675">MSSSAKTRRPTRSFLLASASAAALFATPAAAQLVSYDFTTAPGSVTAPNTAGGAAIGNLASQINSALSATAVITGGSGVTTTPGTGAVSATNTLTSNTIAAAVSGNVSGPATGLSTFVDLSAMDASGGGSAAGTVFQSNSGPNILAGIGVSTTGVSDTLGATVAATFAGALNSTATLSGNTIGSTAAGNQANTLVGGDTPGAGVATPTGGTQIVIGAETVRQRTNTVDFDAYRAPAVTASATGVAGGTGTSATAFGVDASGTTAGALVGEYHDGGSANVTIPAYTDNSYAAGREIDLTGVVVASTAQQNTGLTTGATIQAITDIGSVAATLSGGASGGSLGMAGNSILSAATGNTAATGLAVTGGAPTVAGGLGVLNGQLNSSSAAGGAGAAGISALTETGSVTATLGGTTSASTLTLDANAIGATATGNTATNTLSVATTVHANSGSGAGTGAVSTGVVLAEERTRYTESVAAGDPLAGSNTLTTTGYSAVTADSSGISPSYNSLSVAADYAAVNVQRNRGADTAPLSIVGTLRDATVSIGGATATTVTTTSNSTLSIADSQLTAAATGSTATTVVGNGGMLLGDQATVAGLNLQEAVNTTVQANNSGAGIGVSLYRDTAAAVVTGGSLDVSTNTVGSTAQVNAATTQLTNLAADGTTLAATTGLGVNVRSTTATAPENLDVSYGATRFAAVSAQRIGTTDTTVGSAALILGEASTSNTTISAALTQGAAAGPFTAAAGTTTALEGNVISAAVGGNASTVGMSFASGSGSTIPGGALAGTAQIIAPTVDGASLQASVSSATVAVSALGTDAGPTTNAGLFDGGSVTVAGNTTSARVIGNQGSATITGALELIAGGSNAAGASATLSSSVVAAAAGTAASSSAGSYVVSNVQRTQPTDDGAPSTLGITATTANAQFTALGGFDASTASVSGNVATSVAAANVFSGGLVDLRPAGSATQLAASQQDVASTTVTASLTGSVFGVSTGRAAGTWDAVTGTSGDLTGAAVTVSGNTARAFAVMNEGSLSASGATLTDLSAAGTGAVVDASATGGAGSVLSLSGATIGLAGQQAVALDTVNGRVGSASVGNTSAGIFGGTGAVSGSTLTVASNTVDARMVANAATQSLSGDYFGGGVGVMNSQDVTQTGATNGLSSSNTSTTIAINIAPPVAGAATSTAAVSGNTIGASTMVNDATQSFVASRTGSVGTSSGTGSLSLATGTGATPLNVQNADYLLGNVQTSNGVRASASTTGAQLAVLMPSSGVTSSLQGNRVYAEVMGNRLSSAQSTPFTTNAYTQTASYQANTNSSFNASVSGASVSLTGGGGSSAASTALLSGNTIGASAMGNVLRATVGAR</sequence>
<evidence type="ECO:0000313" key="2">
    <source>
        <dbReference type="EMBL" id="NKC33396.1"/>
    </source>
</evidence>
<evidence type="ECO:0000256" key="1">
    <source>
        <dbReference type="SAM" id="SignalP"/>
    </source>
</evidence>
<keyword evidence="3" id="KW-1185">Reference proteome</keyword>
<name>A0ABX1E933_9PROT</name>
<evidence type="ECO:0008006" key="4">
    <source>
        <dbReference type="Google" id="ProtNLM"/>
    </source>
</evidence>
<reference evidence="2 3" key="1">
    <citation type="submission" date="2020-03" db="EMBL/GenBank/DDBJ databases">
        <title>Roseomonas selenitidurans sp. nov. isolated from urban soil.</title>
        <authorList>
            <person name="Liu H."/>
        </authorList>
    </citation>
    <scope>NUCLEOTIDE SEQUENCE [LARGE SCALE GENOMIC DNA]</scope>
    <source>
        <strain evidence="2 3">BU-1</strain>
    </source>
</reference>
<organism evidence="2 3">
    <name type="scientific">Falsiroseomonas selenitidurans</name>
    <dbReference type="NCBI Taxonomy" id="2716335"/>
    <lineage>
        <taxon>Bacteria</taxon>
        <taxon>Pseudomonadati</taxon>
        <taxon>Pseudomonadota</taxon>
        <taxon>Alphaproteobacteria</taxon>
        <taxon>Acetobacterales</taxon>
        <taxon>Roseomonadaceae</taxon>
        <taxon>Falsiroseomonas</taxon>
    </lineage>
</organism>